<dbReference type="InterPro" id="IPR036570">
    <property type="entry name" value="HORMA_dom_sf"/>
</dbReference>
<proteinExistence type="inferred from homology"/>
<dbReference type="Gene3D" id="3.30.900.10">
    <property type="entry name" value="HORMA domain"/>
    <property type="match status" value="1"/>
</dbReference>
<dbReference type="GO" id="GO:0070016">
    <property type="term" value="F:armadillo repeat domain binding"/>
    <property type="evidence" value="ECO:0007669"/>
    <property type="project" value="EnsemblFungi"/>
</dbReference>
<feature type="region of interest" description="Disordered" evidence="6">
    <location>
        <begin position="710"/>
        <end position="732"/>
    </location>
</feature>
<dbReference type="InterPro" id="IPR018731">
    <property type="entry name" value="Atg13_N"/>
</dbReference>
<dbReference type="GO" id="GO:1990316">
    <property type="term" value="C:Atg1/ULK1 kinase complex"/>
    <property type="evidence" value="ECO:0007669"/>
    <property type="project" value="EnsemblFungi"/>
</dbReference>
<evidence type="ECO:0000256" key="3">
    <source>
        <dbReference type="ARBA" id="ARBA00013801"/>
    </source>
</evidence>
<dbReference type="Pfam" id="PF10033">
    <property type="entry name" value="ATG13"/>
    <property type="match status" value="1"/>
</dbReference>
<dbReference type="GO" id="GO:0034497">
    <property type="term" value="P:protein localization to phagophore assembly site"/>
    <property type="evidence" value="ECO:0007669"/>
    <property type="project" value="EnsemblFungi"/>
</dbReference>
<dbReference type="AlphaFoldDB" id="G8BY53"/>
<dbReference type="GO" id="GO:0071211">
    <property type="term" value="P:protein targeting to vacuole involved in autophagy"/>
    <property type="evidence" value="ECO:0007669"/>
    <property type="project" value="EnsemblFungi"/>
</dbReference>
<dbReference type="HOGENOM" id="CLU_411076_0_0_1"/>
<dbReference type="GeneID" id="11532838"/>
<dbReference type="GO" id="GO:0008289">
    <property type="term" value="F:lipid binding"/>
    <property type="evidence" value="ECO:0007669"/>
    <property type="project" value="EnsemblFungi"/>
</dbReference>
<evidence type="ECO:0000256" key="6">
    <source>
        <dbReference type="SAM" id="MobiDB-lite"/>
    </source>
</evidence>
<dbReference type="GO" id="GO:0006995">
    <property type="term" value="P:cellular response to nitrogen starvation"/>
    <property type="evidence" value="ECO:0007669"/>
    <property type="project" value="EnsemblFungi"/>
</dbReference>
<evidence type="ECO:0000313" key="9">
    <source>
        <dbReference type="Proteomes" id="UP000005666"/>
    </source>
</evidence>
<comment type="subcellular location">
    <subcellularLocation>
        <location evidence="1">Preautophagosomal structure</location>
    </subcellularLocation>
</comment>
<dbReference type="GO" id="GO:0070772">
    <property type="term" value="C:PAS complex"/>
    <property type="evidence" value="ECO:0007669"/>
    <property type="project" value="EnsemblFungi"/>
</dbReference>
<name>G8BY53_TETPH</name>
<dbReference type="eggNOG" id="KOG4573">
    <property type="taxonomic scope" value="Eukaryota"/>
</dbReference>
<dbReference type="GO" id="GO:0034727">
    <property type="term" value="P:piecemeal microautophagy of the nucleus"/>
    <property type="evidence" value="ECO:0007669"/>
    <property type="project" value="EnsemblFungi"/>
</dbReference>
<dbReference type="EMBL" id="HE612864">
    <property type="protein sequence ID" value="CCE64831.1"/>
    <property type="molecule type" value="Genomic_DNA"/>
</dbReference>
<evidence type="ECO:0000313" key="8">
    <source>
        <dbReference type="EMBL" id="CCE64831.1"/>
    </source>
</evidence>
<dbReference type="PANTHER" id="PTHR13430:SF4">
    <property type="entry name" value="AUTOPHAGY-RELATED PROTEIN 13"/>
    <property type="match status" value="1"/>
</dbReference>
<dbReference type="Gene3D" id="6.10.140.1900">
    <property type="match status" value="1"/>
</dbReference>
<feature type="compositionally biased region" description="Polar residues" evidence="6">
    <location>
        <begin position="414"/>
        <end position="423"/>
    </location>
</feature>
<keyword evidence="9" id="KW-1185">Reference proteome</keyword>
<protein>
    <recommendedName>
        <fullName evidence="3 5">Autophagy-related protein 13</fullName>
    </recommendedName>
</protein>
<evidence type="ECO:0000256" key="4">
    <source>
        <dbReference type="ARBA" id="ARBA00023006"/>
    </source>
</evidence>
<dbReference type="RefSeq" id="XP_003687265.1">
    <property type="nucleotide sequence ID" value="XM_003687217.1"/>
</dbReference>
<dbReference type="OMA" id="WNVCKGT"/>
<dbReference type="PANTHER" id="PTHR13430">
    <property type="match status" value="1"/>
</dbReference>
<reference evidence="8 9" key="1">
    <citation type="journal article" date="2011" name="Proc. Natl. Acad. Sci. U.S.A.">
        <title>Evolutionary erosion of yeast sex chromosomes by mating-type switching accidents.</title>
        <authorList>
            <person name="Gordon J.L."/>
            <person name="Armisen D."/>
            <person name="Proux-Wera E."/>
            <person name="Oheigeartaigh S.S."/>
            <person name="Byrne K.P."/>
            <person name="Wolfe K.H."/>
        </authorList>
    </citation>
    <scope>NUCLEOTIDE SEQUENCE [LARGE SCALE GENOMIC DNA]</scope>
    <source>
        <strain evidence="9">ATCC 24235 / CBS 4417 / NBRC 1672 / NRRL Y-8282 / UCD 70-5</strain>
    </source>
</reference>
<dbReference type="GO" id="GO:0000423">
    <property type="term" value="P:mitophagy"/>
    <property type="evidence" value="ECO:0007669"/>
    <property type="project" value="TreeGrafter"/>
</dbReference>
<accession>G8BY53</accession>
<dbReference type="GO" id="GO:0000407">
    <property type="term" value="C:phagophore assembly site"/>
    <property type="evidence" value="ECO:0007669"/>
    <property type="project" value="UniProtKB-SubCell"/>
</dbReference>
<dbReference type="STRING" id="1071381.G8BY53"/>
<feature type="region of interest" description="Disordered" evidence="6">
    <location>
        <begin position="414"/>
        <end position="433"/>
    </location>
</feature>
<evidence type="ECO:0000256" key="5">
    <source>
        <dbReference type="RuleBase" id="RU361214"/>
    </source>
</evidence>
<dbReference type="GO" id="GO:0019887">
    <property type="term" value="F:protein kinase regulator activity"/>
    <property type="evidence" value="ECO:0007669"/>
    <property type="project" value="EnsemblFungi"/>
</dbReference>
<dbReference type="InterPro" id="IPR040182">
    <property type="entry name" value="ATG13"/>
</dbReference>
<evidence type="ECO:0000256" key="2">
    <source>
        <dbReference type="ARBA" id="ARBA00005246"/>
    </source>
</evidence>
<dbReference type="KEGG" id="tpf:TPHA_0I03300"/>
<keyword evidence="4 5" id="KW-0072">Autophagy</keyword>
<sequence>MSTMNIPNSRRKELIELIQAFFLESTFLICESNNLSEYEILNEIKHFEENLQASSTVEIPESIEKWFEKKKTDILTSNSADNFLTLVIETVLDLSQLPPTDFLTLKDREGNSWNVCKGGKKSGIVLERWLIELDNKSSTFENYKIQHEEEYGDLNNKENERKYINETKKQIILLARYLYTLIQLLPTSNLIEYISKGDIKSKLSLQIKVMDGSQTILSKGRIGLSKPIINTYANVLNETNIPAHLEQRKLTPIWTELGLLRISSSLRIDTKFEINKIVPVKSKSTDNGYKNIEYGAKINSQDYATDVSEHNALQDTASRNMDTLVSQPALQSSRSQGNNAFISVSPHTNMLTGVYSYPYSTQNHSLGSRKSSLSKSLNPFKQAVVLNSGNSPQMLLNNTSNASVAAVTKNQRSRNSSMSAANTHSHDIPTDSFSVGSGSKYSSSFSRLHRHSSIKSTEINENQLKVIPKRTTSSDDLLDFMKLLEDKQDLNVGKAASKLNTSMIISNSLLHYQKLKPSNTILSDDLSLSVIGEPGSTRNRRVSVSNSSIPSVSSPIQYTSIYSRLSKANVNGSDIHKGGVQGKESSYEKEKALDGNSERNLGTFGIRPRSLSNDSLTSVQRILPIQKLYSGDNFSFDEDEEMLVSVRGSPNNKLKKSVSPHSIDSINSYISKNRLPFQQPSYYSNPTTAAVPAYAKLHKPNILSTEMLEEESKKKGEANNSDNTIDENHSRHIKEDEDELLFFMSDMNISKD</sequence>
<gene>
    <name evidence="8" type="primary">TPHA0I03300</name>
    <name evidence="8" type="ordered locus">TPHA_0I03300</name>
</gene>
<dbReference type="GO" id="GO:0071255">
    <property type="term" value="P:Cvt vesicle assembly"/>
    <property type="evidence" value="ECO:0007669"/>
    <property type="project" value="EnsemblFungi"/>
</dbReference>
<evidence type="ECO:0000259" key="7">
    <source>
        <dbReference type="Pfam" id="PF10033"/>
    </source>
</evidence>
<dbReference type="GO" id="GO:0010508">
    <property type="term" value="P:positive regulation of autophagy"/>
    <property type="evidence" value="ECO:0007669"/>
    <property type="project" value="EnsemblFungi"/>
</dbReference>
<dbReference type="Proteomes" id="UP000005666">
    <property type="component" value="Chromosome 9"/>
</dbReference>
<organism evidence="8 9">
    <name type="scientific">Tetrapisispora phaffii (strain ATCC 24235 / CBS 4417 / NBRC 1672 / NRRL Y-8282 / UCD 70-5)</name>
    <name type="common">Yeast</name>
    <name type="synonym">Fabospora phaffii</name>
    <dbReference type="NCBI Taxonomy" id="1071381"/>
    <lineage>
        <taxon>Eukaryota</taxon>
        <taxon>Fungi</taxon>
        <taxon>Dikarya</taxon>
        <taxon>Ascomycota</taxon>
        <taxon>Saccharomycotina</taxon>
        <taxon>Saccharomycetes</taxon>
        <taxon>Saccharomycetales</taxon>
        <taxon>Saccharomycetaceae</taxon>
        <taxon>Tetrapisispora</taxon>
    </lineage>
</organism>
<comment type="similarity">
    <text evidence="2 5">Belongs to the ATG13 family. Fungi subfamily.</text>
</comment>
<dbReference type="GO" id="GO:0005829">
    <property type="term" value="C:cytosol"/>
    <property type="evidence" value="ECO:0007669"/>
    <property type="project" value="TreeGrafter"/>
</dbReference>
<dbReference type="GO" id="GO:0120095">
    <property type="term" value="C:vacuole-isolation membrane contact site"/>
    <property type="evidence" value="ECO:0007669"/>
    <property type="project" value="EnsemblFungi"/>
</dbReference>
<evidence type="ECO:0000256" key="1">
    <source>
        <dbReference type="ARBA" id="ARBA00004329"/>
    </source>
</evidence>
<dbReference type="OrthoDB" id="70161at2759"/>
<feature type="domain" description="Autophagy-related protein 13 N-terminal" evidence="7">
    <location>
        <begin position="18"/>
        <end position="272"/>
    </location>
</feature>
<dbReference type="GO" id="GO:0060341">
    <property type="term" value="P:regulation of cellular localization"/>
    <property type="evidence" value="ECO:0007669"/>
    <property type="project" value="EnsemblFungi"/>
</dbReference>